<accession>A0ABS4DA49</accession>
<keyword evidence="2 3" id="KW-0067">ATP-binding</keyword>
<dbReference type="Gene3D" id="3.40.50.300">
    <property type="entry name" value="P-loop containing nucleotide triphosphate hydrolases"/>
    <property type="match status" value="1"/>
</dbReference>
<evidence type="ECO:0000256" key="2">
    <source>
        <dbReference type="ARBA" id="ARBA00022840"/>
    </source>
</evidence>
<name>A0ABS4DA49_9CHLR</name>
<dbReference type="NCBIfam" id="TIGR00152">
    <property type="entry name" value="dephospho-CoA kinase"/>
    <property type="match status" value="1"/>
</dbReference>
<comment type="pathway">
    <text evidence="3">Cofactor biosynthesis; coenzyme A biosynthesis; CoA from (R)-pantothenate: step 5/5.</text>
</comment>
<gene>
    <name evidence="3" type="primary">coaE</name>
    <name evidence="5" type="ORF">EYB53_011460</name>
</gene>
<dbReference type="PROSITE" id="PS51219">
    <property type="entry name" value="DPCK"/>
    <property type="match status" value="1"/>
</dbReference>
<evidence type="ECO:0000256" key="3">
    <source>
        <dbReference type="HAMAP-Rule" id="MF_00376"/>
    </source>
</evidence>
<keyword evidence="3 5" id="KW-0808">Transferase</keyword>
<dbReference type="EMBL" id="SIJK02000018">
    <property type="protein sequence ID" value="MBP1466324.1"/>
    <property type="molecule type" value="Genomic_DNA"/>
</dbReference>
<evidence type="ECO:0000313" key="6">
    <source>
        <dbReference type="Proteomes" id="UP001193081"/>
    </source>
</evidence>
<dbReference type="InterPro" id="IPR001977">
    <property type="entry name" value="Depp_CoAkinase"/>
</dbReference>
<keyword evidence="1 3" id="KW-0547">Nucleotide-binding</keyword>
<comment type="similarity">
    <text evidence="3">Belongs to the CoaE family.</text>
</comment>
<organism evidence="5 6">
    <name type="scientific">Candidatus Chloroploca mongolica</name>
    <dbReference type="NCBI Taxonomy" id="2528176"/>
    <lineage>
        <taxon>Bacteria</taxon>
        <taxon>Bacillati</taxon>
        <taxon>Chloroflexota</taxon>
        <taxon>Chloroflexia</taxon>
        <taxon>Chloroflexales</taxon>
        <taxon>Chloroflexineae</taxon>
        <taxon>Oscillochloridaceae</taxon>
        <taxon>Candidatus Chloroploca</taxon>
    </lineage>
</organism>
<dbReference type="PANTHER" id="PTHR10695">
    <property type="entry name" value="DEPHOSPHO-COA KINASE-RELATED"/>
    <property type="match status" value="1"/>
</dbReference>
<dbReference type="RefSeq" id="WP_135478327.1">
    <property type="nucleotide sequence ID" value="NZ_SIJK02000018.1"/>
</dbReference>
<sequence>MKKTSIYLLGLTGGVACGKSTVLKLLEELGAQALDADQVTHRVQVPGTPVYEQILAAFGPGIVPAPGAPIDRRQLGSLVFSDPARLRELEQIVHPAVRTEIRAFLDTAGTATPPPGFARPVVVLDAIKLIESGWINECDQVWVVTCPEDQQIARLMATRGFNEAEARQRVSAQVPQANRLPYATVVIDNSGSLTTLRAQVEAAWASTPP</sequence>
<reference evidence="5 6" key="1">
    <citation type="submission" date="2021-03" db="EMBL/GenBank/DDBJ databases">
        <authorList>
            <person name="Grouzdev D.S."/>
        </authorList>
    </citation>
    <scope>NUCLEOTIDE SEQUENCE [LARGE SCALE GENOMIC DNA]</scope>
    <source>
        <strain evidence="5 6">M50-1</strain>
    </source>
</reference>
<dbReference type="PROSITE" id="PS51257">
    <property type="entry name" value="PROKAR_LIPOPROTEIN"/>
    <property type="match status" value="1"/>
</dbReference>
<comment type="subcellular location">
    <subcellularLocation>
        <location evidence="3">Cytoplasm</location>
    </subcellularLocation>
</comment>
<feature type="binding site" evidence="3">
    <location>
        <begin position="16"/>
        <end position="21"/>
    </location>
    <ligand>
        <name>ATP</name>
        <dbReference type="ChEBI" id="CHEBI:30616"/>
    </ligand>
</feature>
<protein>
    <recommendedName>
        <fullName evidence="3 4">Dephospho-CoA kinase</fullName>
        <ecNumber evidence="3 4">2.7.1.24</ecNumber>
    </recommendedName>
    <alternativeName>
        <fullName evidence="3">Dephosphocoenzyme A kinase</fullName>
    </alternativeName>
</protein>
<evidence type="ECO:0000256" key="4">
    <source>
        <dbReference type="NCBIfam" id="TIGR00152"/>
    </source>
</evidence>
<dbReference type="EC" id="2.7.1.24" evidence="3 4"/>
<dbReference type="CDD" id="cd02022">
    <property type="entry name" value="DPCK"/>
    <property type="match status" value="1"/>
</dbReference>
<comment type="caution">
    <text evidence="5">The sequence shown here is derived from an EMBL/GenBank/DDBJ whole genome shotgun (WGS) entry which is preliminary data.</text>
</comment>
<comment type="function">
    <text evidence="3">Catalyzes the phosphorylation of the 3'-hydroxyl group of dephosphocoenzyme A to form coenzyme A.</text>
</comment>
<dbReference type="HAMAP" id="MF_00376">
    <property type="entry name" value="Dephospho_CoA_kinase"/>
    <property type="match status" value="1"/>
</dbReference>
<evidence type="ECO:0000313" key="5">
    <source>
        <dbReference type="EMBL" id="MBP1466324.1"/>
    </source>
</evidence>
<dbReference type="SUPFAM" id="SSF52540">
    <property type="entry name" value="P-loop containing nucleoside triphosphate hydrolases"/>
    <property type="match status" value="1"/>
</dbReference>
<keyword evidence="3" id="KW-0173">Coenzyme A biosynthesis</keyword>
<dbReference type="InterPro" id="IPR027417">
    <property type="entry name" value="P-loop_NTPase"/>
</dbReference>
<dbReference type="Pfam" id="PF01121">
    <property type="entry name" value="CoaE"/>
    <property type="match status" value="1"/>
</dbReference>
<dbReference type="Proteomes" id="UP001193081">
    <property type="component" value="Unassembled WGS sequence"/>
</dbReference>
<dbReference type="PANTHER" id="PTHR10695:SF46">
    <property type="entry name" value="BIFUNCTIONAL COENZYME A SYNTHASE-RELATED"/>
    <property type="match status" value="1"/>
</dbReference>
<keyword evidence="6" id="KW-1185">Reference proteome</keyword>
<comment type="catalytic activity">
    <reaction evidence="3">
        <text>3'-dephospho-CoA + ATP = ADP + CoA + H(+)</text>
        <dbReference type="Rhea" id="RHEA:18245"/>
        <dbReference type="ChEBI" id="CHEBI:15378"/>
        <dbReference type="ChEBI" id="CHEBI:30616"/>
        <dbReference type="ChEBI" id="CHEBI:57287"/>
        <dbReference type="ChEBI" id="CHEBI:57328"/>
        <dbReference type="ChEBI" id="CHEBI:456216"/>
        <dbReference type="EC" id="2.7.1.24"/>
    </reaction>
</comment>
<proteinExistence type="inferred from homology"/>
<keyword evidence="3" id="KW-0963">Cytoplasm</keyword>
<keyword evidence="3 5" id="KW-0418">Kinase</keyword>
<evidence type="ECO:0000256" key="1">
    <source>
        <dbReference type="ARBA" id="ARBA00022741"/>
    </source>
</evidence>
<dbReference type="GO" id="GO:0004140">
    <property type="term" value="F:dephospho-CoA kinase activity"/>
    <property type="evidence" value="ECO:0007669"/>
    <property type="project" value="UniProtKB-EC"/>
</dbReference>